<dbReference type="Proteomes" id="UP000538075">
    <property type="component" value="Unassembled WGS sequence"/>
</dbReference>
<proteinExistence type="predicted"/>
<gene>
    <name evidence="1" type="ORF">FHK98_17420</name>
</gene>
<dbReference type="InterPro" id="IPR025455">
    <property type="entry name" value="DUF4276"/>
</dbReference>
<dbReference type="Pfam" id="PF14103">
    <property type="entry name" value="DUF4276"/>
    <property type="match status" value="2"/>
</dbReference>
<protein>
    <submittedName>
        <fullName evidence="1">DUF4276 family protein</fullName>
    </submittedName>
</protein>
<dbReference type="AlphaFoldDB" id="A0A838WY03"/>
<evidence type="ECO:0000313" key="2">
    <source>
        <dbReference type="Proteomes" id="UP000538075"/>
    </source>
</evidence>
<evidence type="ECO:0000313" key="1">
    <source>
        <dbReference type="EMBL" id="MBA4467059.1"/>
    </source>
</evidence>
<dbReference type="EMBL" id="VDFG01001128">
    <property type="protein sequence ID" value="MBA4467059.1"/>
    <property type="molecule type" value="Genomic_DNA"/>
</dbReference>
<reference evidence="1 2" key="1">
    <citation type="journal article" date="2020" name="J. Appl. Phycol.">
        <title>Morphological changes and genome evolution in Raphidiopsis raciborskii CS-506 after 23 years in culture.</title>
        <authorList>
            <person name="Willis A."/>
            <person name="Bent S.J."/>
            <person name="Jameson I.D."/>
        </authorList>
    </citation>
    <scope>NUCLEOTIDE SEQUENCE [LARGE SCALE GENOMIC DNA]</scope>
    <source>
        <strain evidence="1 2">CS-506_A</strain>
    </source>
</reference>
<accession>A0A838WY03</accession>
<comment type="caution">
    <text evidence="1">The sequence shown here is derived from an EMBL/GenBank/DDBJ whole genome shotgun (WGS) entry which is preliminary data.</text>
</comment>
<organism evidence="1 2">
    <name type="scientific">Cylindrospermopsis raciborskii CS-506_A</name>
    <dbReference type="NCBI Taxonomy" id="2585140"/>
    <lineage>
        <taxon>Bacteria</taxon>
        <taxon>Bacillati</taxon>
        <taxon>Cyanobacteriota</taxon>
        <taxon>Cyanophyceae</taxon>
        <taxon>Nostocales</taxon>
        <taxon>Aphanizomenonaceae</taxon>
        <taxon>Cylindrospermopsis</taxon>
    </lineage>
</organism>
<name>A0A838WY03_9CYAN</name>
<sequence>MIRVHIICEGQTEEDFIKEVLRPHFSQKGIAVYPSLIGKPGHKGGNFKIERLLNDVRNRNVQMHEFEALLFSDPIIFAKSIDKPAIASELLTIRNSFASPEEINDGPMTAPSKRILTLIAEYQKPTMGVIGALEISLPVLRHECQLFNKWLCCLEQLSS</sequence>